<gene>
    <name evidence="1" type="ORF">NPIL_207131</name>
    <name evidence="2" type="ORF">NPIL_465541</name>
</gene>
<comment type="caution">
    <text evidence="1">The sequence shown here is derived from an EMBL/GenBank/DDBJ whole genome shotgun (WGS) entry which is preliminary data.</text>
</comment>
<evidence type="ECO:0000313" key="2">
    <source>
        <dbReference type="EMBL" id="GFT90806.1"/>
    </source>
</evidence>
<name>A0A8X6TCC3_NEPPI</name>
<organism evidence="1 3">
    <name type="scientific">Nephila pilipes</name>
    <name type="common">Giant wood spider</name>
    <name type="synonym">Nephila maculata</name>
    <dbReference type="NCBI Taxonomy" id="299642"/>
    <lineage>
        <taxon>Eukaryota</taxon>
        <taxon>Metazoa</taxon>
        <taxon>Ecdysozoa</taxon>
        <taxon>Arthropoda</taxon>
        <taxon>Chelicerata</taxon>
        <taxon>Arachnida</taxon>
        <taxon>Araneae</taxon>
        <taxon>Araneomorphae</taxon>
        <taxon>Entelegynae</taxon>
        <taxon>Araneoidea</taxon>
        <taxon>Nephilidae</taxon>
        <taxon>Nephila</taxon>
    </lineage>
</organism>
<reference evidence="1" key="1">
    <citation type="submission" date="2020-08" db="EMBL/GenBank/DDBJ databases">
        <title>Multicomponent nature underlies the extraordinary mechanical properties of spider dragline silk.</title>
        <authorList>
            <person name="Kono N."/>
            <person name="Nakamura H."/>
            <person name="Mori M."/>
            <person name="Yoshida Y."/>
            <person name="Ohtoshi R."/>
            <person name="Malay A.D."/>
            <person name="Moran D.A.P."/>
            <person name="Tomita M."/>
            <person name="Numata K."/>
            <person name="Arakawa K."/>
        </authorList>
    </citation>
    <scope>NUCLEOTIDE SEQUENCE</scope>
</reference>
<dbReference type="AlphaFoldDB" id="A0A8X6TCC3"/>
<dbReference type="EMBL" id="BMAW01025073">
    <property type="protein sequence ID" value="GFT90806.1"/>
    <property type="molecule type" value="Genomic_DNA"/>
</dbReference>
<dbReference type="EMBL" id="BMAW01101414">
    <property type="protein sequence ID" value="GFS99339.1"/>
    <property type="molecule type" value="Genomic_DNA"/>
</dbReference>
<keyword evidence="3" id="KW-1185">Reference proteome</keyword>
<evidence type="ECO:0000313" key="3">
    <source>
        <dbReference type="Proteomes" id="UP000887013"/>
    </source>
</evidence>
<dbReference type="Proteomes" id="UP000887013">
    <property type="component" value="Unassembled WGS sequence"/>
</dbReference>
<accession>A0A8X6TCC3</accession>
<evidence type="ECO:0000313" key="1">
    <source>
        <dbReference type="EMBL" id="GFS99339.1"/>
    </source>
</evidence>
<sequence length="62" mass="7354">MSYLLTRTPPLNRSDEICPLCRTSNTDEDRLRNSPELDNLPWDISTSYWEARRRMAEQPQVD</sequence>
<protein>
    <submittedName>
        <fullName evidence="1">Uncharacterized protein</fullName>
    </submittedName>
</protein>
<proteinExistence type="predicted"/>
<feature type="non-terminal residue" evidence="1">
    <location>
        <position position="62"/>
    </location>
</feature>